<sequence>MKIVVTGALGHIGSLVVRSLPDSFPDAEIVMIDNLMTQRYCSLFNLNSNIRYKFVEGDITKINLEEIFSGADVVIHLAAITDAAGSFDKADVVENNNFNSTQKVAEACLKTGARLMTLSSTSVYGTQNDLVDENCSESELKPQSPYATTKLKEEKLVRSLFLEKNLKVVTFRFGTIVGVSPGIRFHTAVNKFCWQAAFGKPITVWKTAYDQMRPYLEIHDACRTIVEFIKKDIFDGEIYNVLTTNATVRQIVENIQKYVPKLKVEFVDNPIMNQLSYEVSNQKVLSKINIPLAKDLEQSIKSELELLNAI</sequence>
<name>N1WGB1_9LEPT</name>
<gene>
    <name evidence="3" type="ORF">LEP1GSC060_1568</name>
</gene>
<dbReference type="Gene3D" id="3.40.50.720">
    <property type="entry name" value="NAD(P)-binding Rossmann-like Domain"/>
    <property type="match status" value="2"/>
</dbReference>
<dbReference type="OrthoDB" id="9811743at2"/>
<dbReference type="SUPFAM" id="SSF51735">
    <property type="entry name" value="NAD(P)-binding Rossmann-fold domains"/>
    <property type="match status" value="1"/>
</dbReference>
<dbReference type="Pfam" id="PF01370">
    <property type="entry name" value="Epimerase"/>
    <property type="match status" value="1"/>
</dbReference>
<dbReference type="RefSeq" id="WP_003009398.1">
    <property type="nucleotide sequence ID" value="NZ_AOHC02000052.1"/>
</dbReference>
<accession>N1WGB1</accession>
<evidence type="ECO:0000313" key="4">
    <source>
        <dbReference type="Proteomes" id="UP000012313"/>
    </source>
</evidence>
<dbReference type="AlphaFoldDB" id="N1WGB1"/>
<evidence type="ECO:0000259" key="2">
    <source>
        <dbReference type="Pfam" id="PF01370"/>
    </source>
</evidence>
<feature type="domain" description="NAD-dependent epimerase/dehydratase" evidence="2">
    <location>
        <begin position="3"/>
        <end position="241"/>
    </location>
</feature>
<evidence type="ECO:0000313" key="3">
    <source>
        <dbReference type="EMBL" id="EMY76179.1"/>
    </source>
</evidence>
<proteinExistence type="inferred from homology"/>
<dbReference type="Proteomes" id="UP000012313">
    <property type="component" value="Unassembled WGS sequence"/>
</dbReference>
<organism evidence="3 4">
    <name type="scientific">Leptospira weilii serovar Ranarum str. ICFT</name>
    <dbReference type="NCBI Taxonomy" id="1218598"/>
    <lineage>
        <taxon>Bacteria</taxon>
        <taxon>Pseudomonadati</taxon>
        <taxon>Spirochaetota</taxon>
        <taxon>Spirochaetia</taxon>
        <taxon>Leptospirales</taxon>
        <taxon>Leptospiraceae</taxon>
        <taxon>Leptospira</taxon>
    </lineage>
</organism>
<keyword evidence="4" id="KW-1185">Reference proteome</keyword>
<protein>
    <submittedName>
        <fullName evidence="3">NAD-binding protein</fullName>
    </submittedName>
</protein>
<dbReference type="EMBL" id="AOHC02000052">
    <property type="protein sequence ID" value="EMY76179.1"/>
    <property type="molecule type" value="Genomic_DNA"/>
</dbReference>
<dbReference type="CDD" id="cd08946">
    <property type="entry name" value="SDR_e"/>
    <property type="match status" value="1"/>
</dbReference>
<dbReference type="PANTHER" id="PTHR43000">
    <property type="entry name" value="DTDP-D-GLUCOSE 4,6-DEHYDRATASE-RELATED"/>
    <property type="match status" value="1"/>
</dbReference>
<dbReference type="Gene3D" id="3.90.25.10">
    <property type="entry name" value="UDP-galactose 4-epimerase, domain 1"/>
    <property type="match status" value="1"/>
</dbReference>
<evidence type="ECO:0000256" key="1">
    <source>
        <dbReference type="ARBA" id="ARBA00007637"/>
    </source>
</evidence>
<reference evidence="3" key="1">
    <citation type="submission" date="2013-03" db="EMBL/GenBank/DDBJ databases">
        <authorList>
            <person name="Harkins D.M."/>
            <person name="Durkin A.S."/>
            <person name="Brinkac L.M."/>
            <person name="Haft D.H."/>
            <person name="Selengut J.D."/>
            <person name="Sanka R."/>
            <person name="DePew J."/>
            <person name="Purushe J."/>
            <person name="Hartskeerl R.A."/>
            <person name="Ahmed A."/>
            <person name="van der Linden H."/>
            <person name="Goris M.G.A."/>
            <person name="Vinetz J.M."/>
            <person name="Sutton G.G."/>
            <person name="Nierman W.C."/>
            <person name="Fouts D.E."/>
        </authorList>
    </citation>
    <scope>NUCLEOTIDE SEQUENCE [LARGE SCALE GENOMIC DNA]</scope>
    <source>
        <strain evidence="3">ICFT</strain>
    </source>
</reference>
<dbReference type="InterPro" id="IPR001509">
    <property type="entry name" value="Epimerase_deHydtase"/>
</dbReference>
<comment type="similarity">
    <text evidence="1">Belongs to the NAD(P)-dependent epimerase/dehydratase family.</text>
</comment>
<dbReference type="InterPro" id="IPR036291">
    <property type="entry name" value="NAD(P)-bd_dom_sf"/>
</dbReference>
<comment type="caution">
    <text evidence="3">The sequence shown here is derived from an EMBL/GenBank/DDBJ whole genome shotgun (WGS) entry which is preliminary data.</text>
</comment>
<dbReference type="STRING" id="1218598.LEP1GSC060_1568"/>